<evidence type="ECO:0000256" key="8">
    <source>
        <dbReference type="HAMAP-Rule" id="MF_00087"/>
    </source>
</evidence>
<evidence type="ECO:0000256" key="6">
    <source>
        <dbReference type="ARBA" id="ARBA00023244"/>
    </source>
</evidence>
<dbReference type="Gene3D" id="3.40.50.720">
    <property type="entry name" value="NAD(P)-binding Rossmann-like Domain"/>
    <property type="match status" value="1"/>
</dbReference>
<evidence type="ECO:0000256" key="4">
    <source>
        <dbReference type="ARBA" id="ARBA00022857"/>
    </source>
</evidence>
<evidence type="ECO:0000256" key="5">
    <source>
        <dbReference type="ARBA" id="ARBA00023002"/>
    </source>
</evidence>
<keyword evidence="4 8" id="KW-0521">NADP</keyword>
<dbReference type="SUPFAM" id="SSF51735">
    <property type="entry name" value="NAD(P)-binding Rossmann-fold domains"/>
    <property type="match status" value="1"/>
</dbReference>
<feature type="domain" description="Tetrapyrrole biosynthesis glutamyl-tRNA reductase dimerisation" evidence="13">
    <location>
        <begin position="339"/>
        <end position="413"/>
    </location>
</feature>
<name>A0A2U1ZRV1_9MICO</name>
<feature type="binding site" evidence="8 10">
    <location>
        <begin position="135"/>
        <end position="137"/>
    </location>
    <ligand>
        <name>substrate</name>
    </ligand>
</feature>
<evidence type="ECO:0000313" key="17">
    <source>
        <dbReference type="Proteomes" id="UP000245166"/>
    </source>
</evidence>
<comment type="subunit">
    <text evidence="8">Homodimer.</text>
</comment>
<comment type="caution">
    <text evidence="16">The sequence shown here is derived from an EMBL/GenBank/DDBJ whole genome shotgun (WGS) entry which is preliminary data.</text>
</comment>
<dbReference type="PANTHER" id="PTHR43013:SF1">
    <property type="entry name" value="GLUTAMYL-TRNA REDUCTASE"/>
    <property type="match status" value="1"/>
</dbReference>
<comment type="function">
    <text evidence="8">Catalyzes the NADPH-dependent reduction of glutamyl-tRNA(Glu) to glutamate 1-semialdehyde (GSA).</text>
</comment>
<comment type="catalytic activity">
    <reaction evidence="7 8">
        <text>(S)-4-amino-5-oxopentanoate + tRNA(Glu) + NADP(+) = L-glutamyl-tRNA(Glu) + NADPH + H(+)</text>
        <dbReference type="Rhea" id="RHEA:12344"/>
        <dbReference type="Rhea" id="RHEA-COMP:9663"/>
        <dbReference type="Rhea" id="RHEA-COMP:9680"/>
        <dbReference type="ChEBI" id="CHEBI:15378"/>
        <dbReference type="ChEBI" id="CHEBI:57501"/>
        <dbReference type="ChEBI" id="CHEBI:57783"/>
        <dbReference type="ChEBI" id="CHEBI:58349"/>
        <dbReference type="ChEBI" id="CHEBI:78442"/>
        <dbReference type="ChEBI" id="CHEBI:78520"/>
        <dbReference type="EC" id="1.2.1.70"/>
    </reaction>
</comment>
<dbReference type="InterPro" id="IPR018214">
    <property type="entry name" value="GluRdtase_CS"/>
</dbReference>
<dbReference type="SUPFAM" id="SSF69742">
    <property type="entry name" value="Glutamyl tRNA-reductase catalytic, N-terminal domain"/>
    <property type="match status" value="1"/>
</dbReference>
<dbReference type="PANTHER" id="PTHR43013">
    <property type="entry name" value="GLUTAMYL-TRNA REDUCTASE"/>
    <property type="match status" value="1"/>
</dbReference>
<dbReference type="InterPro" id="IPR036343">
    <property type="entry name" value="GluRdtase_N_sf"/>
</dbReference>
<accession>A0A2U1ZRV1</accession>
<comment type="pathway">
    <text evidence="1 8">Porphyrin-containing compound metabolism; protoporphyrin-IX biosynthesis; 5-aminolevulinate from L-glutamyl-tRNA(Glu): step 1/2.</text>
</comment>
<feature type="binding site" evidence="8 10">
    <location>
        <position position="130"/>
    </location>
    <ligand>
        <name>substrate</name>
    </ligand>
</feature>
<feature type="binding site" evidence="8 11">
    <location>
        <begin position="209"/>
        <end position="214"/>
    </location>
    <ligand>
        <name>NADP(+)</name>
        <dbReference type="ChEBI" id="CHEBI:58349"/>
    </ligand>
</feature>
<keyword evidence="5 8" id="KW-0560">Oxidoreductase</keyword>
<comment type="domain">
    <text evidence="8">Possesses an unusual extended V-shaped dimeric structure with each monomer consisting of three distinct domains arranged along a curved 'spinal' alpha-helix. The N-terminal catalytic domain specifically recognizes the glutamate moiety of the substrate. The second domain is the NADPH-binding domain, and the third C-terminal domain is responsible for dimerization.</text>
</comment>
<dbReference type="InterPro" id="IPR006151">
    <property type="entry name" value="Shikm_DH/Glu-tRNA_Rdtase"/>
</dbReference>
<dbReference type="PIRSF" id="PIRSF000445">
    <property type="entry name" value="4pyrrol_synth_GluRdtase"/>
    <property type="match status" value="1"/>
</dbReference>
<dbReference type="InterPro" id="IPR036291">
    <property type="entry name" value="NAD(P)-bd_dom_sf"/>
</dbReference>
<feature type="domain" description="Glutamyl-tRNA reductase N-terminal" evidence="15">
    <location>
        <begin position="24"/>
        <end position="175"/>
    </location>
</feature>
<feature type="site" description="Important for activity" evidence="8 12">
    <location>
        <position position="120"/>
    </location>
</feature>
<keyword evidence="6 8" id="KW-0627">Porphyrin biosynthesis</keyword>
<dbReference type="PROSITE" id="PS00747">
    <property type="entry name" value="GLUTR"/>
    <property type="match status" value="1"/>
</dbReference>
<evidence type="ECO:0000256" key="2">
    <source>
        <dbReference type="ARBA" id="ARBA00005916"/>
    </source>
</evidence>
<comment type="similarity">
    <text evidence="2 8">Belongs to the glutamyl-tRNA reductase family.</text>
</comment>
<dbReference type="HAMAP" id="MF_00087">
    <property type="entry name" value="Glu_tRNA_reductase"/>
    <property type="match status" value="1"/>
</dbReference>
<feature type="binding site" evidence="8 10">
    <location>
        <begin position="68"/>
        <end position="71"/>
    </location>
    <ligand>
        <name>substrate</name>
    </ligand>
</feature>
<gene>
    <name evidence="8" type="primary">hemA</name>
    <name evidence="16" type="ORF">C8046_02095</name>
</gene>
<dbReference type="GO" id="GO:0008883">
    <property type="term" value="F:glutamyl-tRNA reductase activity"/>
    <property type="evidence" value="ECO:0007669"/>
    <property type="project" value="UniProtKB-UniRule"/>
</dbReference>
<evidence type="ECO:0000256" key="9">
    <source>
        <dbReference type="PIRSR" id="PIRSR000445-1"/>
    </source>
</evidence>
<dbReference type="InterPro" id="IPR015895">
    <property type="entry name" value="4pyrrol_synth_GluRdtase_N"/>
</dbReference>
<dbReference type="InterPro" id="IPR015896">
    <property type="entry name" value="4pyrrol_synth_GluRdtase_dimer"/>
</dbReference>
<dbReference type="GO" id="GO:0050661">
    <property type="term" value="F:NADP binding"/>
    <property type="evidence" value="ECO:0007669"/>
    <property type="project" value="InterPro"/>
</dbReference>
<evidence type="ECO:0000259" key="15">
    <source>
        <dbReference type="Pfam" id="PF05201"/>
    </source>
</evidence>
<evidence type="ECO:0000256" key="12">
    <source>
        <dbReference type="PIRSR" id="PIRSR000445-4"/>
    </source>
</evidence>
<evidence type="ECO:0000256" key="1">
    <source>
        <dbReference type="ARBA" id="ARBA00005059"/>
    </source>
</evidence>
<keyword evidence="17" id="KW-1185">Reference proteome</keyword>
<dbReference type="Proteomes" id="UP000245166">
    <property type="component" value="Unassembled WGS sequence"/>
</dbReference>
<protein>
    <recommendedName>
        <fullName evidence="3 8">Glutamyl-tRNA reductase</fullName>
        <shortName evidence="8">GluTR</shortName>
        <ecNumber evidence="3 8">1.2.1.70</ecNumber>
    </recommendedName>
</protein>
<evidence type="ECO:0000259" key="13">
    <source>
        <dbReference type="Pfam" id="PF00745"/>
    </source>
</evidence>
<dbReference type="InterPro" id="IPR000343">
    <property type="entry name" value="4pyrrol_synth_GluRdtase"/>
</dbReference>
<dbReference type="Gene3D" id="3.30.460.30">
    <property type="entry name" value="Glutamyl-tRNA reductase, N-terminal domain"/>
    <property type="match status" value="1"/>
</dbReference>
<sequence length="434" mass="45229">MLRVTLLGAARKGTYDDVVLLSLSLTHATAGFDVLERTTAAFAGLATPDLIARTMERDDVSGAVVLSTCNRLEAYLDVAPGTDHVVTEQLVASLAQRTGGDVAQLTSAVAVRLDGDAVSHLFAVTCGLDSLVVGEPEIAGQVRRDYDAARVAGCTTATLDQAFQRAMHVSRDVRRRAHHTGDASVTHLALELAASHLPDLRGARVLLVGTGAHARTAVTALAARGVRDVAVYSAAGRAEDFAAKHGAQAVGDLGLGIAEADVVLTCTSRVAIGELEIGPRRARRLLVIDLGLPRNVDPAVGDLPGVDLLDLATIAKHAQVPGLTSDDISASLIADAVAEYTAQQDATAAVVALRGHVGSLLEAEIDRSRRRASTAEEADRTEEALRHLAGVLQHGPSVRARQAAADGRVAEFEQALGVVLGVDVDGDQLRVDGD</sequence>
<dbReference type="NCBIfam" id="NF000750">
    <property type="entry name" value="PRK00045.3-4"/>
    <property type="match status" value="1"/>
</dbReference>
<dbReference type="Pfam" id="PF00745">
    <property type="entry name" value="GlutR_dimer"/>
    <property type="match status" value="1"/>
</dbReference>
<dbReference type="GO" id="GO:0019353">
    <property type="term" value="P:protoporphyrinogen IX biosynthetic process from glutamate"/>
    <property type="evidence" value="ECO:0007669"/>
    <property type="project" value="TreeGrafter"/>
</dbReference>
<feature type="active site" description="Nucleophile" evidence="8 9">
    <location>
        <position position="69"/>
    </location>
</feature>
<evidence type="ECO:0000313" key="16">
    <source>
        <dbReference type="EMBL" id="PWD49680.1"/>
    </source>
</evidence>
<reference evidence="16 17" key="1">
    <citation type="submission" date="2018-03" db="EMBL/GenBank/DDBJ databases">
        <title>Genome assembly of novel Miniimonas species PCH200.</title>
        <authorList>
            <person name="Thakur V."/>
            <person name="Kumar V."/>
            <person name="Singh D."/>
        </authorList>
    </citation>
    <scope>NUCLEOTIDE SEQUENCE [LARGE SCALE GENOMIC DNA]</scope>
    <source>
        <strain evidence="16 17">PCH200</strain>
    </source>
</reference>
<comment type="miscellaneous">
    <text evidence="8">During catalysis, the active site Cys acts as a nucleophile attacking the alpha-carbonyl group of tRNA-bound glutamate with the formation of a thioester intermediate between enzyme and glutamate, and the concomitant release of tRNA(Glu). The thioester intermediate is finally reduced by direct hydride transfer from NADPH, to form the product GSA.</text>
</comment>
<feature type="domain" description="Quinate/shikimate 5-dehydrogenase/glutamyl-tRNA reductase" evidence="14">
    <location>
        <begin position="191"/>
        <end position="311"/>
    </location>
</feature>
<dbReference type="UniPathway" id="UPA00251">
    <property type="reaction ID" value="UER00316"/>
</dbReference>
<dbReference type="Pfam" id="PF01488">
    <property type="entry name" value="Shikimate_DH"/>
    <property type="match status" value="1"/>
</dbReference>
<evidence type="ECO:0000259" key="14">
    <source>
        <dbReference type="Pfam" id="PF01488"/>
    </source>
</evidence>
<organism evidence="16 17">
    <name type="scientific">Serinibacter arcticus</name>
    <dbReference type="NCBI Taxonomy" id="1655435"/>
    <lineage>
        <taxon>Bacteria</taxon>
        <taxon>Bacillati</taxon>
        <taxon>Actinomycetota</taxon>
        <taxon>Actinomycetes</taxon>
        <taxon>Micrococcales</taxon>
        <taxon>Beutenbergiaceae</taxon>
        <taxon>Serinibacter</taxon>
    </lineage>
</organism>
<dbReference type="EMBL" id="PYHR01000002">
    <property type="protein sequence ID" value="PWD49680.1"/>
    <property type="molecule type" value="Genomic_DNA"/>
</dbReference>
<evidence type="ECO:0000256" key="10">
    <source>
        <dbReference type="PIRSR" id="PIRSR000445-2"/>
    </source>
</evidence>
<dbReference type="Pfam" id="PF05201">
    <property type="entry name" value="GlutR_N"/>
    <property type="match status" value="1"/>
</dbReference>
<dbReference type="EC" id="1.2.1.70" evidence="3 8"/>
<feature type="binding site" evidence="8 10">
    <location>
        <position position="141"/>
    </location>
    <ligand>
        <name>substrate</name>
    </ligand>
</feature>
<evidence type="ECO:0000256" key="3">
    <source>
        <dbReference type="ARBA" id="ARBA00012970"/>
    </source>
</evidence>
<dbReference type="AlphaFoldDB" id="A0A2U1ZRV1"/>
<evidence type="ECO:0000256" key="11">
    <source>
        <dbReference type="PIRSR" id="PIRSR000445-3"/>
    </source>
</evidence>
<proteinExistence type="inferred from homology"/>
<evidence type="ECO:0000256" key="7">
    <source>
        <dbReference type="ARBA" id="ARBA00047464"/>
    </source>
</evidence>